<gene>
    <name evidence="4" type="ORF">J2S42_007859</name>
</gene>
<dbReference type="RefSeq" id="WP_307247763.1">
    <property type="nucleotide sequence ID" value="NZ_JAUSUZ010000001.1"/>
</dbReference>
<protein>
    <submittedName>
        <fullName evidence="4">Pimeloyl-ACP methyl ester carboxylesterase</fullName>
    </submittedName>
</protein>
<dbReference type="PROSITE" id="PS51257">
    <property type="entry name" value="PROKAR_LIPOPROTEIN"/>
    <property type="match status" value="1"/>
</dbReference>
<proteinExistence type="predicted"/>
<name>A0AAE4B196_9ACTN</name>
<evidence type="ECO:0000313" key="4">
    <source>
        <dbReference type="EMBL" id="MDQ0371190.1"/>
    </source>
</evidence>
<dbReference type="PANTHER" id="PTHR43798">
    <property type="entry name" value="MONOACYLGLYCEROL LIPASE"/>
    <property type="match status" value="1"/>
</dbReference>
<dbReference type="AlphaFoldDB" id="A0AAE4B196"/>
<dbReference type="EMBL" id="JAUSUZ010000001">
    <property type="protein sequence ID" value="MDQ0371190.1"/>
    <property type="molecule type" value="Genomic_DNA"/>
</dbReference>
<dbReference type="Proteomes" id="UP001240236">
    <property type="component" value="Unassembled WGS sequence"/>
</dbReference>
<sequence length="248" mass="25795">MVVRRLACLVLVVATLSACTSWGTVTEAAGEQQRAECRGSAGPPVVLVHGIGDRASSASWDAVLDRLPEDRRVCRYDRPGAGDSPEPRVRDRDGDDLAAELDAVVTEAGTPVILAGHSFGSYPVLIYTAANRDRVAGLVLVDGVEPGFGLLPALGADSWADVPMAEERLALEQVQAQASDAAGQPGVFTDLPLVVLRRGEKATDAWIAAQERLAALSTRGTLRVAEGSGHEIPSEAPAAVVDAISAAA</sequence>
<evidence type="ECO:0000256" key="1">
    <source>
        <dbReference type="ARBA" id="ARBA00022801"/>
    </source>
</evidence>
<dbReference type="InterPro" id="IPR029058">
    <property type="entry name" value="AB_hydrolase_fold"/>
</dbReference>
<dbReference type="Gene3D" id="3.40.50.1820">
    <property type="entry name" value="alpha/beta hydrolase"/>
    <property type="match status" value="1"/>
</dbReference>
<feature type="signal peptide" evidence="2">
    <location>
        <begin position="1"/>
        <end position="23"/>
    </location>
</feature>
<accession>A0AAE4B196</accession>
<dbReference type="Pfam" id="PF12697">
    <property type="entry name" value="Abhydrolase_6"/>
    <property type="match status" value="1"/>
</dbReference>
<evidence type="ECO:0000313" key="5">
    <source>
        <dbReference type="Proteomes" id="UP001240236"/>
    </source>
</evidence>
<keyword evidence="5" id="KW-1185">Reference proteome</keyword>
<dbReference type="SUPFAM" id="SSF53474">
    <property type="entry name" value="alpha/beta-Hydrolases"/>
    <property type="match status" value="1"/>
</dbReference>
<organism evidence="4 5">
    <name type="scientific">Catenuloplanes indicus</name>
    <dbReference type="NCBI Taxonomy" id="137267"/>
    <lineage>
        <taxon>Bacteria</taxon>
        <taxon>Bacillati</taxon>
        <taxon>Actinomycetota</taxon>
        <taxon>Actinomycetes</taxon>
        <taxon>Micromonosporales</taxon>
        <taxon>Micromonosporaceae</taxon>
        <taxon>Catenuloplanes</taxon>
    </lineage>
</organism>
<reference evidence="4 5" key="1">
    <citation type="submission" date="2023-07" db="EMBL/GenBank/DDBJ databases">
        <title>Sequencing the genomes of 1000 actinobacteria strains.</title>
        <authorList>
            <person name="Klenk H.-P."/>
        </authorList>
    </citation>
    <scope>NUCLEOTIDE SEQUENCE [LARGE SCALE GENOMIC DNA]</scope>
    <source>
        <strain evidence="4 5">DSM 44709</strain>
    </source>
</reference>
<dbReference type="GO" id="GO:0016787">
    <property type="term" value="F:hydrolase activity"/>
    <property type="evidence" value="ECO:0007669"/>
    <property type="project" value="UniProtKB-KW"/>
</dbReference>
<dbReference type="InterPro" id="IPR000073">
    <property type="entry name" value="AB_hydrolase_1"/>
</dbReference>
<dbReference type="GO" id="GO:0016020">
    <property type="term" value="C:membrane"/>
    <property type="evidence" value="ECO:0007669"/>
    <property type="project" value="TreeGrafter"/>
</dbReference>
<keyword evidence="2" id="KW-0732">Signal</keyword>
<feature type="chain" id="PRO_5042269859" evidence="2">
    <location>
        <begin position="24"/>
        <end position="248"/>
    </location>
</feature>
<keyword evidence="1" id="KW-0378">Hydrolase</keyword>
<dbReference type="InterPro" id="IPR050266">
    <property type="entry name" value="AB_hydrolase_sf"/>
</dbReference>
<evidence type="ECO:0000256" key="2">
    <source>
        <dbReference type="SAM" id="SignalP"/>
    </source>
</evidence>
<dbReference type="PANTHER" id="PTHR43798:SF31">
    <property type="entry name" value="AB HYDROLASE SUPERFAMILY PROTEIN YCLE"/>
    <property type="match status" value="1"/>
</dbReference>
<comment type="caution">
    <text evidence="4">The sequence shown here is derived from an EMBL/GenBank/DDBJ whole genome shotgun (WGS) entry which is preliminary data.</text>
</comment>
<feature type="domain" description="AB hydrolase-1" evidence="3">
    <location>
        <begin position="45"/>
        <end position="243"/>
    </location>
</feature>
<evidence type="ECO:0000259" key="3">
    <source>
        <dbReference type="Pfam" id="PF12697"/>
    </source>
</evidence>